<feature type="compositionally biased region" description="Polar residues" evidence="1">
    <location>
        <begin position="1"/>
        <end position="10"/>
    </location>
</feature>
<gene>
    <name evidence="2" type="ORF">AVEN_151892_1</name>
</gene>
<comment type="caution">
    <text evidence="2">The sequence shown here is derived from an EMBL/GenBank/DDBJ whole genome shotgun (WGS) entry which is preliminary data.</text>
</comment>
<dbReference type="Proteomes" id="UP000499080">
    <property type="component" value="Unassembled WGS sequence"/>
</dbReference>
<sequence length="80" mass="8760">MYMWVSNHQPCNPAISKSGVRVSPTGWGTGEESNEIGLVGSPEPAVPTRPDPQRTRRKREEKGSREISLGRKSRPADATS</sequence>
<feature type="region of interest" description="Disordered" evidence="1">
    <location>
        <begin position="1"/>
        <end position="80"/>
    </location>
</feature>
<accession>A0A4Y2JJ82</accession>
<name>A0A4Y2JJ82_ARAVE</name>
<organism evidence="2 3">
    <name type="scientific">Araneus ventricosus</name>
    <name type="common">Orbweaver spider</name>
    <name type="synonym">Epeira ventricosa</name>
    <dbReference type="NCBI Taxonomy" id="182803"/>
    <lineage>
        <taxon>Eukaryota</taxon>
        <taxon>Metazoa</taxon>
        <taxon>Ecdysozoa</taxon>
        <taxon>Arthropoda</taxon>
        <taxon>Chelicerata</taxon>
        <taxon>Arachnida</taxon>
        <taxon>Araneae</taxon>
        <taxon>Araneomorphae</taxon>
        <taxon>Entelegynae</taxon>
        <taxon>Araneoidea</taxon>
        <taxon>Araneidae</taxon>
        <taxon>Araneus</taxon>
    </lineage>
</organism>
<evidence type="ECO:0000256" key="1">
    <source>
        <dbReference type="SAM" id="MobiDB-lite"/>
    </source>
</evidence>
<protein>
    <submittedName>
        <fullName evidence="2">Uncharacterized protein</fullName>
    </submittedName>
</protein>
<feature type="compositionally biased region" description="Basic and acidic residues" evidence="1">
    <location>
        <begin position="51"/>
        <end position="69"/>
    </location>
</feature>
<keyword evidence="3" id="KW-1185">Reference proteome</keyword>
<reference evidence="2 3" key="1">
    <citation type="journal article" date="2019" name="Sci. Rep.">
        <title>Orb-weaving spider Araneus ventricosus genome elucidates the spidroin gene catalogue.</title>
        <authorList>
            <person name="Kono N."/>
            <person name="Nakamura H."/>
            <person name="Ohtoshi R."/>
            <person name="Moran D.A.P."/>
            <person name="Shinohara A."/>
            <person name="Yoshida Y."/>
            <person name="Fujiwara M."/>
            <person name="Mori M."/>
            <person name="Tomita M."/>
            <person name="Arakawa K."/>
        </authorList>
    </citation>
    <scope>NUCLEOTIDE SEQUENCE [LARGE SCALE GENOMIC DNA]</scope>
</reference>
<dbReference type="AlphaFoldDB" id="A0A4Y2JJ82"/>
<proteinExistence type="predicted"/>
<evidence type="ECO:0000313" key="2">
    <source>
        <dbReference type="EMBL" id="GBM90403.1"/>
    </source>
</evidence>
<evidence type="ECO:0000313" key="3">
    <source>
        <dbReference type="Proteomes" id="UP000499080"/>
    </source>
</evidence>
<dbReference type="EMBL" id="BGPR01003618">
    <property type="protein sequence ID" value="GBM90403.1"/>
    <property type="molecule type" value="Genomic_DNA"/>
</dbReference>